<evidence type="ECO:0000313" key="3">
    <source>
        <dbReference type="EMBL" id="MBW2961759.1"/>
    </source>
</evidence>
<dbReference type="InterPro" id="IPR049492">
    <property type="entry name" value="BD-FAE-like_dom"/>
</dbReference>
<proteinExistence type="predicted"/>
<dbReference type="RefSeq" id="WP_219040049.1">
    <property type="nucleotide sequence ID" value="NZ_JAHWDF010000007.1"/>
</dbReference>
<accession>A0ABS6W204</accession>
<evidence type="ECO:0000259" key="2">
    <source>
        <dbReference type="Pfam" id="PF20434"/>
    </source>
</evidence>
<evidence type="ECO:0000256" key="1">
    <source>
        <dbReference type="ARBA" id="ARBA00022801"/>
    </source>
</evidence>
<dbReference type="EMBL" id="JAHWDF010000007">
    <property type="protein sequence ID" value="MBW2961759.1"/>
    <property type="molecule type" value="Genomic_DNA"/>
</dbReference>
<feature type="domain" description="BD-FAE-like" evidence="2">
    <location>
        <begin position="78"/>
        <end position="260"/>
    </location>
</feature>
<comment type="caution">
    <text evidence="3">The sequence shown here is derived from an EMBL/GenBank/DDBJ whole genome shotgun (WGS) entry which is preliminary data.</text>
</comment>
<dbReference type="Pfam" id="PF20434">
    <property type="entry name" value="BD-FAE"/>
    <property type="match status" value="1"/>
</dbReference>
<protein>
    <submittedName>
        <fullName evidence="3">Alpha/beta hydrolase</fullName>
    </submittedName>
</protein>
<keyword evidence="1 3" id="KW-0378">Hydrolase</keyword>
<organism evidence="3 4">
    <name type="scientific">Mesonia aestuariivivens</name>
    <dbReference type="NCBI Taxonomy" id="2796128"/>
    <lineage>
        <taxon>Bacteria</taxon>
        <taxon>Pseudomonadati</taxon>
        <taxon>Bacteroidota</taxon>
        <taxon>Flavobacteriia</taxon>
        <taxon>Flavobacteriales</taxon>
        <taxon>Flavobacteriaceae</taxon>
        <taxon>Mesonia</taxon>
    </lineage>
</organism>
<dbReference type="PANTHER" id="PTHR48081">
    <property type="entry name" value="AB HYDROLASE SUPERFAMILY PROTEIN C4A8.06C"/>
    <property type="match status" value="1"/>
</dbReference>
<sequence>MYRKIIKNYIVVFVTLVMGGSTFAQKKVEVRPYTIATTVDKYKKEYPFIKGIKPLESKQFLAEEDIAYKETETSVLKLDVYYPSGKTNENCPGVLLIHGGGWISGSKENQRIMAQHLADNGFVAVTASYRLSPEAKYPAAVIDLKDALRWMRKNAKTYKLNPNKIAVLGTSAGAQLATLVGVTPNSELYDEEDKTISSEIQAIVNVDGIVSFVHPDADAEGEIAGLWLGGMRNENYKNWKEASPLEYVGENTPPTLFINSSMPRFHAGRDDMIKILDKNNIYSEVHTLDGSPHSFWLLEPWFEPTVDFTVAFLNKIFKN</sequence>
<gene>
    <name evidence="3" type="ORF">KW502_08105</name>
</gene>
<dbReference type="GO" id="GO:0016787">
    <property type="term" value="F:hydrolase activity"/>
    <property type="evidence" value="ECO:0007669"/>
    <property type="project" value="UniProtKB-KW"/>
</dbReference>
<evidence type="ECO:0000313" key="4">
    <source>
        <dbReference type="Proteomes" id="UP000719267"/>
    </source>
</evidence>
<dbReference type="Proteomes" id="UP000719267">
    <property type="component" value="Unassembled WGS sequence"/>
</dbReference>
<name>A0ABS6W204_9FLAO</name>
<keyword evidence="4" id="KW-1185">Reference proteome</keyword>
<reference evidence="3 4" key="1">
    <citation type="submission" date="2021-07" db="EMBL/GenBank/DDBJ databases">
        <title>Mesonia aestuariivivens sp. nov., isolated from a tidal flat.</title>
        <authorList>
            <person name="Kim Y.-O."/>
            <person name="Yoon J.-H."/>
        </authorList>
    </citation>
    <scope>NUCLEOTIDE SEQUENCE [LARGE SCALE GENOMIC DNA]</scope>
    <source>
        <strain evidence="3 4">JHPTF-M18</strain>
    </source>
</reference>
<dbReference type="InterPro" id="IPR050300">
    <property type="entry name" value="GDXG_lipolytic_enzyme"/>
</dbReference>